<keyword evidence="2 4" id="KW-0064">Aspartyl protease</keyword>
<feature type="active site" evidence="3">
    <location>
        <position position="81"/>
    </location>
</feature>
<proteinExistence type="inferred from homology"/>
<dbReference type="PROSITE" id="PS00141">
    <property type="entry name" value="ASP_PROTEASE"/>
    <property type="match status" value="1"/>
</dbReference>
<comment type="similarity">
    <text evidence="1 4">Belongs to the peptidase A1 family.</text>
</comment>
<dbReference type="InterPro" id="IPR021109">
    <property type="entry name" value="Peptidase_aspartic_dom_sf"/>
</dbReference>
<evidence type="ECO:0000256" key="5">
    <source>
        <dbReference type="SAM" id="MobiDB-lite"/>
    </source>
</evidence>
<evidence type="ECO:0000256" key="4">
    <source>
        <dbReference type="RuleBase" id="RU000454"/>
    </source>
</evidence>
<dbReference type="STRING" id="1745343.A0A2J6PP78"/>
<feature type="domain" description="Peptidase A1" evidence="7">
    <location>
        <begin position="63"/>
        <end position="407"/>
    </location>
</feature>
<dbReference type="PANTHER" id="PTHR47966">
    <property type="entry name" value="BETA-SITE APP-CLEAVING ENZYME, ISOFORM A-RELATED"/>
    <property type="match status" value="1"/>
</dbReference>
<evidence type="ECO:0000313" key="9">
    <source>
        <dbReference type="Proteomes" id="UP000235672"/>
    </source>
</evidence>
<evidence type="ECO:0000256" key="6">
    <source>
        <dbReference type="SAM" id="SignalP"/>
    </source>
</evidence>
<keyword evidence="9" id="KW-1185">Reference proteome</keyword>
<dbReference type="Pfam" id="PF00026">
    <property type="entry name" value="Asp"/>
    <property type="match status" value="1"/>
</dbReference>
<evidence type="ECO:0000313" key="8">
    <source>
        <dbReference type="EMBL" id="PMD15831.1"/>
    </source>
</evidence>
<dbReference type="InterPro" id="IPR001461">
    <property type="entry name" value="Aspartic_peptidase_A1"/>
</dbReference>
<keyword evidence="4 8" id="KW-0645">Protease</keyword>
<dbReference type="AlphaFoldDB" id="A0A2J6PP78"/>
<dbReference type="PANTHER" id="PTHR47966:SF65">
    <property type="entry name" value="ASPARTIC-TYPE ENDOPEPTIDASE"/>
    <property type="match status" value="1"/>
</dbReference>
<dbReference type="PROSITE" id="PS51767">
    <property type="entry name" value="PEPTIDASE_A1"/>
    <property type="match status" value="1"/>
</dbReference>
<evidence type="ECO:0000256" key="3">
    <source>
        <dbReference type="PIRSR" id="PIRSR601461-1"/>
    </source>
</evidence>
<evidence type="ECO:0000259" key="7">
    <source>
        <dbReference type="PROSITE" id="PS51767"/>
    </source>
</evidence>
<accession>A0A2J6PP78</accession>
<name>A0A2J6PP78_9HELO</name>
<feature type="chain" id="PRO_5014417936" evidence="6">
    <location>
        <begin position="20"/>
        <end position="490"/>
    </location>
</feature>
<dbReference type="InterPro" id="IPR001969">
    <property type="entry name" value="Aspartic_peptidase_AS"/>
</dbReference>
<sequence length="490" mass="50638">MKSSTIINFVCLLAPGTDAALNLVKPRGPSPIEYGLTRSETPRLRKRDTIGLAMGTQFEGFDYFVNFTIGTPPQNVAATFDTGSADLIVNSATSKFCTSASPSPCLQAFNINSSSTAKQVGQGFLDTYETASYEGNWYTDTVSFAGKSVSNFVFGAADTLSNGTTNTLGVSFFTPANYRGGSAPPTNESSLGQMVKAGLIPSAAYSIWMNRNSSLGGNVLLGGVDTSKFVGELQSYPVSPNPGTDIYFGLLLNITSASVGGKYPVSSSSNVTEFPAPATVDTGNPNLLLPSNLVANIYSTFGIQSLQLGAGGATFGICNCTLGNLSSTLDVYFTGLKISIPFSDLVVSPTAELYAGYNIPAQYRLPAGVCLFLVSPTRAGFGNNLGDPFLRYVYYVVDLDSKQIGLATSNPNPGKSNIMEIAAGGDNLPSVSASGSVATSTSGTPTSSGSPSGTGSGASSTTTTKSSDANNLKAVSLGVVFGFLGLFCLL</sequence>
<dbReference type="SUPFAM" id="SSF50630">
    <property type="entry name" value="Acid proteases"/>
    <property type="match status" value="1"/>
</dbReference>
<keyword evidence="4" id="KW-0378">Hydrolase</keyword>
<dbReference type="GO" id="GO:0004190">
    <property type="term" value="F:aspartic-type endopeptidase activity"/>
    <property type="evidence" value="ECO:0007669"/>
    <property type="project" value="UniProtKB-KW"/>
</dbReference>
<feature type="region of interest" description="Disordered" evidence="5">
    <location>
        <begin position="432"/>
        <end position="466"/>
    </location>
</feature>
<dbReference type="Proteomes" id="UP000235672">
    <property type="component" value="Unassembled WGS sequence"/>
</dbReference>
<dbReference type="EMBL" id="KZ613510">
    <property type="protein sequence ID" value="PMD15831.1"/>
    <property type="molecule type" value="Genomic_DNA"/>
</dbReference>
<feature type="active site" evidence="3">
    <location>
        <position position="281"/>
    </location>
</feature>
<evidence type="ECO:0000256" key="1">
    <source>
        <dbReference type="ARBA" id="ARBA00007447"/>
    </source>
</evidence>
<dbReference type="PRINTS" id="PR00792">
    <property type="entry name" value="PEPSIN"/>
</dbReference>
<evidence type="ECO:0000256" key="2">
    <source>
        <dbReference type="ARBA" id="ARBA00022750"/>
    </source>
</evidence>
<feature type="signal peptide" evidence="6">
    <location>
        <begin position="1"/>
        <end position="19"/>
    </location>
</feature>
<dbReference type="GO" id="GO:0006508">
    <property type="term" value="P:proteolysis"/>
    <property type="evidence" value="ECO:0007669"/>
    <property type="project" value="UniProtKB-KW"/>
</dbReference>
<dbReference type="Gene3D" id="2.40.70.10">
    <property type="entry name" value="Acid Proteases"/>
    <property type="match status" value="2"/>
</dbReference>
<gene>
    <name evidence="8" type="ORF">NA56DRAFT_753666</name>
</gene>
<organism evidence="8 9">
    <name type="scientific">Hyaloscypha hepaticicola</name>
    <dbReference type="NCBI Taxonomy" id="2082293"/>
    <lineage>
        <taxon>Eukaryota</taxon>
        <taxon>Fungi</taxon>
        <taxon>Dikarya</taxon>
        <taxon>Ascomycota</taxon>
        <taxon>Pezizomycotina</taxon>
        <taxon>Leotiomycetes</taxon>
        <taxon>Helotiales</taxon>
        <taxon>Hyaloscyphaceae</taxon>
        <taxon>Hyaloscypha</taxon>
    </lineage>
</organism>
<dbReference type="OrthoDB" id="771136at2759"/>
<keyword evidence="6" id="KW-0732">Signal</keyword>
<dbReference type="InterPro" id="IPR033121">
    <property type="entry name" value="PEPTIDASE_A1"/>
</dbReference>
<protein>
    <submittedName>
        <fullName evidence="8">Acid protease</fullName>
    </submittedName>
</protein>
<reference evidence="8 9" key="1">
    <citation type="submission" date="2016-05" db="EMBL/GenBank/DDBJ databases">
        <title>A degradative enzymes factory behind the ericoid mycorrhizal symbiosis.</title>
        <authorList>
            <consortium name="DOE Joint Genome Institute"/>
            <person name="Martino E."/>
            <person name="Morin E."/>
            <person name="Grelet G."/>
            <person name="Kuo A."/>
            <person name="Kohler A."/>
            <person name="Daghino S."/>
            <person name="Barry K."/>
            <person name="Choi C."/>
            <person name="Cichocki N."/>
            <person name="Clum A."/>
            <person name="Copeland A."/>
            <person name="Hainaut M."/>
            <person name="Haridas S."/>
            <person name="Labutti K."/>
            <person name="Lindquist E."/>
            <person name="Lipzen A."/>
            <person name="Khouja H.-R."/>
            <person name="Murat C."/>
            <person name="Ohm R."/>
            <person name="Olson A."/>
            <person name="Spatafora J."/>
            <person name="Veneault-Fourrey C."/>
            <person name="Henrissat B."/>
            <person name="Grigoriev I."/>
            <person name="Martin F."/>
            <person name="Perotto S."/>
        </authorList>
    </citation>
    <scope>NUCLEOTIDE SEQUENCE [LARGE SCALE GENOMIC DNA]</scope>
    <source>
        <strain evidence="8 9">UAMH 7357</strain>
    </source>
</reference>